<dbReference type="Pfam" id="PF02086">
    <property type="entry name" value="MethyltransfD12"/>
    <property type="match status" value="1"/>
</dbReference>
<dbReference type="PRINTS" id="PR00505">
    <property type="entry name" value="D12N6MTFRASE"/>
</dbReference>
<dbReference type="PANTHER" id="PTHR30481:SF4">
    <property type="entry name" value="SITE-SPECIFIC DNA-METHYLTRANSFERASE (ADENINE-SPECIFIC)"/>
    <property type="match status" value="1"/>
</dbReference>
<keyword evidence="1 4" id="KW-0489">Methyltransferase</keyword>
<comment type="caution">
    <text evidence="4">The sequence shown here is derived from an EMBL/GenBank/DDBJ whole genome shotgun (WGS) entry which is preliminary data.</text>
</comment>
<dbReference type="InterPro" id="IPR012263">
    <property type="entry name" value="M_m6A_EcoRV"/>
</dbReference>
<evidence type="ECO:0000256" key="1">
    <source>
        <dbReference type="ARBA" id="ARBA00022603"/>
    </source>
</evidence>
<dbReference type="GO" id="GO:0032259">
    <property type="term" value="P:methylation"/>
    <property type="evidence" value="ECO:0007669"/>
    <property type="project" value="UniProtKB-KW"/>
</dbReference>
<keyword evidence="3" id="KW-0949">S-adenosyl-L-methionine</keyword>
<reference evidence="4 5" key="1">
    <citation type="submission" date="2018-10" db="EMBL/GenBank/DDBJ databases">
        <title>Sinomicrobium pectinilyticum sp. nov., a pectinase-producing bacterium isolated from alkaline and saline soil, and emended description of the genus Sinomicrobium.</title>
        <authorList>
            <person name="Cheng B."/>
            <person name="Li C."/>
            <person name="Lai Q."/>
            <person name="Du M."/>
            <person name="Shao Z."/>
            <person name="Xu P."/>
            <person name="Yang C."/>
        </authorList>
    </citation>
    <scope>NUCLEOTIDE SEQUENCE [LARGE SCALE GENOMIC DNA]</scope>
    <source>
        <strain evidence="4 5">5DNS001</strain>
    </source>
</reference>
<keyword evidence="5" id="KW-1185">Reference proteome</keyword>
<dbReference type="GO" id="GO:1904047">
    <property type="term" value="F:S-adenosyl-L-methionine binding"/>
    <property type="evidence" value="ECO:0007669"/>
    <property type="project" value="TreeGrafter"/>
</dbReference>
<dbReference type="GO" id="GO:0009007">
    <property type="term" value="F:site-specific DNA-methyltransferase (adenine-specific) activity"/>
    <property type="evidence" value="ECO:0007669"/>
    <property type="project" value="UniProtKB-EC"/>
</dbReference>
<dbReference type="RefSeq" id="WP_123215254.1">
    <property type="nucleotide sequence ID" value="NZ_RJTM01000034.1"/>
</dbReference>
<gene>
    <name evidence="4" type="ORF">ED312_06785</name>
</gene>
<proteinExistence type="predicted"/>
<evidence type="ECO:0000313" key="4">
    <source>
        <dbReference type="EMBL" id="RNL90122.1"/>
    </source>
</evidence>
<evidence type="ECO:0000256" key="2">
    <source>
        <dbReference type="ARBA" id="ARBA00022679"/>
    </source>
</evidence>
<evidence type="ECO:0000256" key="3">
    <source>
        <dbReference type="ARBA" id="ARBA00022691"/>
    </source>
</evidence>
<dbReference type="Gene3D" id="3.40.50.150">
    <property type="entry name" value="Vaccinia Virus protein VP39"/>
    <property type="match status" value="2"/>
</dbReference>
<dbReference type="AlphaFoldDB" id="A0A3N0EQP5"/>
<dbReference type="PIRSF" id="PIRSF000398">
    <property type="entry name" value="M_m6A_EcoRV"/>
    <property type="match status" value="1"/>
</dbReference>
<dbReference type="GO" id="GO:0043565">
    <property type="term" value="F:sequence-specific DNA binding"/>
    <property type="evidence" value="ECO:0007669"/>
    <property type="project" value="TreeGrafter"/>
</dbReference>
<dbReference type="InterPro" id="IPR012327">
    <property type="entry name" value="MeTrfase_D12"/>
</dbReference>
<name>A0A3N0EQP5_SINP1</name>
<dbReference type="PANTHER" id="PTHR30481">
    <property type="entry name" value="DNA ADENINE METHYLASE"/>
    <property type="match status" value="1"/>
</dbReference>
<evidence type="ECO:0000313" key="5">
    <source>
        <dbReference type="Proteomes" id="UP000267469"/>
    </source>
</evidence>
<dbReference type="InterPro" id="IPR029063">
    <property type="entry name" value="SAM-dependent_MTases_sf"/>
</dbReference>
<accession>A0A3N0EQP5</accession>
<organism evidence="4 5">
    <name type="scientific">Sinomicrobium pectinilyticum</name>
    <dbReference type="NCBI Taxonomy" id="1084421"/>
    <lineage>
        <taxon>Bacteria</taxon>
        <taxon>Pseudomonadati</taxon>
        <taxon>Bacteroidota</taxon>
        <taxon>Flavobacteriia</taxon>
        <taxon>Flavobacteriales</taxon>
        <taxon>Flavobacteriaceae</taxon>
        <taxon>Sinomicrobium</taxon>
    </lineage>
</organism>
<dbReference type="GO" id="GO:0006298">
    <property type="term" value="P:mismatch repair"/>
    <property type="evidence" value="ECO:0007669"/>
    <property type="project" value="TreeGrafter"/>
</dbReference>
<keyword evidence="2" id="KW-0808">Transferase</keyword>
<dbReference type="OrthoDB" id="9805629at2"/>
<dbReference type="Proteomes" id="UP000267469">
    <property type="component" value="Unassembled WGS sequence"/>
</dbReference>
<sequence>MSKSDNKKKIKTPIAYYGGKQNILKHILPLIPKHRIYVEPFFGGGAVYWAKEPSSIEIINDTNMNIINFYEVLKHSYFELRKRVESTLHSREIYKKALIIYDCPWLFADDPVIRAWAFYVLTNQGFAHKIGAWGYNRGKMAYTIQQKIDQFQEILSERLKYTQIEQNKAKNVIKSRDTPDTFVYADPPYVNSDQGHYGGYTLEHYTQDLEALAAMKGKFLLSAYPSETLNQYINEYGWQKKAFEKVPSANNPAKILKINKVELLIYNY</sequence>
<protein>
    <submittedName>
        <fullName evidence="4">DNA adenine methylase</fullName>
    </submittedName>
</protein>
<dbReference type="SUPFAM" id="SSF53335">
    <property type="entry name" value="S-adenosyl-L-methionine-dependent methyltransferases"/>
    <property type="match status" value="1"/>
</dbReference>
<dbReference type="GO" id="GO:0009307">
    <property type="term" value="P:DNA restriction-modification system"/>
    <property type="evidence" value="ECO:0007669"/>
    <property type="project" value="InterPro"/>
</dbReference>
<dbReference type="EMBL" id="RJTM01000034">
    <property type="protein sequence ID" value="RNL90122.1"/>
    <property type="molecule type" value="Genomic_DNA"/>
</dbReference>